<sequence length="152" mass="17443">MKLITGLIGSVFIGYILTSVVLTQLAQREIDNVYRCVQKAAASTDRKLLEQRDIGRFIQLNDAGAQSIFFWGDNHHKSMQTTTGVYELMTQELEIPKNAMLTLNRYEYTHVDSCLYDYMAQYDIPIKDDTNQASFICYKQDNEETCLMSSSK</sequence>
<dbReference type="AlphaFoldDB" id="A0A0N9MZQ7"/>
<dbReference type="RefSeq" id="WP_181375479.1">
    <property type="nucleotide sequence ID" value="NZ_KT351733.1"/>
</dbReference>
<evidence type="ECO:0000313" key="1">
    <source>
        <dbReference type="EMBL" id="ALG88488.1"/>
    </source>
</evidence>
<organism evidence="1">
    <name type="scientific">Pectobacterium carotovorum</name>
    <name type="common">Erwinia carotovora</name>
    <dbReference type="NCBI Taxonomy" id="554"/>
    <lineage>
        <taxon>Bacteria</taxon>
        <taxon>Pseudomonadati</taxon>
        <taxon>Pseudomonadota</taxon>
        <taxon>Gammaproteobacteria</taxon>
        <taxon>Enterobacterales</taxon>
        <taxon>Pectobacteriaceae</taxon>
        <taxon>Pectobacterium</taxon>
    </lineage>
</organism>
<name>A0A0N9MZQ7_PECCA</name>
<keyword evidence="1" id="KW-0614">Plasmid</keyword>
<reference evidence="1" key="2">
    <citation type="submission" date="2015-07" db="EMBL/GenBank/DDBJ databases">
        <authorList>
            <person name="Welte C."/>
            <person name="de Graaf R."/>
            <person name="van den Bosch T.J.M."/>
            <person name="Op den Camp H."/>
            <person name="van Dam N."/>
            <person name="Jetten M."/>
        </authorList>
    </citation>
    <scope>NUCLEOTIDE SEQUENCE</scope>
    <source>
        <plasmid evidence="1">Drgb2</plasmid>
    </source>
</reference>
<protein>
    <submittedName>
        <fullName evidence="1">Uncharacterized protein</fullName>
    </submittedName>
</protein>
<accession>A0A0N9MZQ7</accession>
<geneLocation type="plasmid" evidence="1">
    <name>Drgb2</name>
</geneLocation>
<dbReference type="EMBL" id="KT351733">
    <property type="protein sequence ID" value="ALG88488.1"/>
    <property type="molecule type" value="Genomic_DNA"/>
</dbReference>
<proteinExistence type="predicted"/>
<reference evidence="1" key="1">
    <citation type="journal article" date="2015" name="Environ. Microbiol.">
        <title>Plasmids from the gut microbiome of cabbage root fly larvae encode SaxA that catalyses the conversion of the plant toxin 2-phenylethyl isothiocyanate.</title>
        <authorList>
            <person name="Welte C.U."/>
            <person name="de Graaf R.M."/>
            <person name="van den Bosch T.J."/>
            <person name="Op den Camp H.J."/>
            <person name="van Dam N.M."/>
            <person name="Jetten M.S."/>
        </authorList>
    </citation>
    <scope>NUCLEOTIDE SEQUENCE</scope>
    <source>
        <plasmid evidence="1">Drgb2</plasmid>
    </source>
</reference>